<protein>
    <submittedName>
        <fullName evidence="1">Uncharacterized protein</fullName>
    </submittedName>
</protein>
<proteinExistence type="predicted"/>
<dbReference type="AlphaFoldDB" id="A0A9X2JNJ1"/>
<keyword evidence="2" id="KW-1185">Reference proteome</keyword>
<reference evidence="1" key="1">
    <citation type="submission" date="2022-06" db="EMBL/GenBank/DDBJ databases">
        <title>Limimaricola sediminis sp. nov., isolated from an intertidal sediment.</title>
        <authorList>
            <person name="Shao X."/>
        </authorList>
    </citation>
    <scope>NUCLEOTIDE SEQUENCE</scope>
    <source>
        <strain evidence="1">ASW11-118</strain>
    </source>
</reference>
<evidence type="ECO:0000313" key="2">
    <source>
        <dbReference type="Proteomes" id="UP001139477"/>
    </source>
</evidence>
<comment type="caution">
    <text evidence="1">The sequence shown here is derived from an EMBL/GenBank/DDBJ whole genome shotgun (WGS) entry which is preliminary data.</text>
</comment>
<sequence length="99" mass="11369">MIEAPFEAITMQVPELRHLLDKAETTWRRALSERQVDLVDETFAEVPDIVDEIGASVERIEVALDDLFVMRAAYVFGDREEVRVPVEDLMNLLMETDFG</sequence>
<dbReference type="RefSeq" id="WP_253332117.1">
    <property type="nucleotide sequence ID" value="NZ_JAMYXC010000155.1"/>
</dbReference>
<dbReference type="Proteomes" id="UP001139477">
    <property type="component" value="Unassembled WGS sequence"/>
</dbReference>
<organism evidence="1 2">
    <name type="scientific">Limimaricola litoreus</name>
    <dbReference type="NCBI Taxonomy" id="2955316"/>
    <lineage>
        <taxon>Bacteria</taxon>
        <taxon>Pseudomonadati</taxon>
        <taxon>Pseudomonadota</taxon>
        <taxon>Alphaproteobacteria</taxon>
        <taxon>Rhodobacterales</taxon>
        <taxon>Paracoccaceae</taxon>
        <taxon>Limimaricola</taxon>
    </lineage>
</organism>
<accession>A0A9X2JNJ1</accession>
<evidence type="ECO:0000313" key="1">
    <source>
        <dbReference type="EMBL" id="MCP1168912.1"/>
    </source>
</evidence>
<dbReference type="EMBL" id="JAMYXC010000155">
    <property type="protein sequence ID" value="MCP1168912.1"/>
    <property type="molecule type" value="Genomic_DNA"/>
</dbReference>
<gene>
    <name evidence="1" type="ORF">NHG85_10310</name>
</gene>
<name>A0A9X2JNJ1_9RHOB</name>